<keyword evidence="6" id="KW-0812">Transmembrane</keyword>
<evidence type="ECO:0000256" key="10">
    <source>
        <dbReference type="PIRNR" id="PIRNR002786"/>
    </source>
</evidence>
<evidence type="ECO:0000256" key="1">
    <source>
        <dbReference type="ARBA" id="ARBA00004533"/>
    </source>
</evidence>
<dbReference type="PANTHER" id="PTHR38831:SF2">
    <property type="entry name" value="TYPE II SECRETION SYSTEM PROTEIN K"/>
    <property type="match status" value="1"/>
</dbReference>
<organism evidence="12 13">
    <name type="scientific">Lysobacter panacisoli</name>
    <dbReference type="NCBI Taxonomy" id="1255263"/>
    <lineage>
        <taxon>Bacteria</taxon>
        <taxon>Pseudomonadati</taxon>
        <taxon>Pseudomonadota</taxon>
        <taxon>Gammaproteobacteria</taxon>
        <taxon>Lysobacterales</taxon>
        <taxon>Lysobacteraceae</taxon>
        <taxon>Lysobacter</taxon>
    </lineage>
</organism>
<evidence type="ECO:0000256" key="9">
    <source>
        <dbReference type="ARBA" id="ARBA00023136"/>
    </source>
</evidence>
<evidence type="ECO:0000259" key="11">
    <source>
        <dbReference type="Pfam" id="PF21687"/>
    </source>
</evidence>
<feature type="domain" description="T2SS protein K first SAM-like" evidence="11">
    <location>
        <begin position="108"/>
        <end position="198"/>
    </location>
</feature>
<evidence type="ECO:0000256" key="4">
    <source>
        <dbReference type="ARBA" id="ARBA00022475"/>
    </source>
</evidence>
<evidence type="ECO:0000313" key="12">
    <source>
        <dbReference type="EMBL" id="GAA5070767.1"/>
    </source>
</evidence>
<dbReference type="EMBL" id="BAABKY010000001">
    <property type="protein sequence ID" value="GAA5070767.1"/>
    <property type="molecule type" value="Genomic_DNA"/>
</dbReference>
<evidence type="ECO:0000256" key="2">
    <source>
        <dbReference type="ARBA" id="ARBA00007246"/>
    </source>
</evidence>
<comment type="similarity">
    <text evidence="2 10">Belongs to the GSP K family.</text>
</comment>
<dbReference type="Proteomes" id="UP001501083">
    <property type="component" value="Unassembled WGS sequence"/>
</dbReference>
<keyword evidence="4 10" id="KW-1003">Cell membrane</keyword>
<reference evidence="13" key="1">
    <citation type="journal article" date="2019" name="Int. J. Syst. Evol. Microbiol.">
        <title>The Global Catalogue of Microorganisms (GCM) 10K type strain sequencing project: providing services to taxonomists for standard genome sequencing and annotation.</title>
        <authorList>
            <consortium name="The Broad Institute Genomics Platform"/>
            <consortium name="The Broad Institute Genome Sequencing Center for Infectious Disease"/>
            <person name="Wu L."/>
            <person name="Ma J."/>
        </authorList>
    </citation>
    <scope>NUCLEOTIDE SEQUENCE [LARGE SCALE GENOMIC DNA]</scope>
    <source>
        <strain evidence="13">JCM 19212</strain>
    </source>
</reference>
<dbReference type="InterPro" id="IPR005628">
    <property type="entry name" value="GspK"/>
</dbReference>
<dbReference type="SUPFAM" id="SSF158544">
    <property type="entry name" value="GspK insert domain-like"/>
    <property type="match status" value="1"/>
</dbReference>
<keyword evidence="8" id="KW-1133">Transmembrane helix</keyword>
<protein>
    <recommendedName>
        <fullName evidence="10">Type II secretion system protein K</fullName>
    </recommendedName>
</protein>
<dbReference type="InterPro" id="IPR038072">
    <property type="entry name" value="GspK_central_sf"/>
</dbReference>
<evidence type="ECO:0000256" key="8">
    <source>
        <dbReference type="ARBA" id="ARBA00022989"/>
    </source>
</evidence>
<evidence type="ECO:0000256" key="6">
    <source>
        <dbReference type="ARBA" id="ARBA00022692"/>
    </source>
</evidence>
<dbReference type="RefSeq" id="WP_158982594.1">
    <property type="nucleotide sequence ID" value="NZ_BAABKY010000001.1"/>
</dbReference>
<evidence type="ECO:0000313" key="13">
    <source>
        <dbReference type="Proteomes" id="UP001501083"/>
    </source>
</evidence>
<comment type="subcellular location">
    <subcellularLocation>
        <location evidence="1 10">Cell inner membrane</location>
    </subcellularLocation>
</comment>
<dbReference type="Pfam" id="PF21687">
    <property type="entry name" value="T2SSK_1st"/>
    <property type="match status" value="1"/>
</dbReference>
<evidence type="ECO:0000256" key="3">
    <source>
        <dbReference type="ARBA" id="ARBA00022448"/>
    </source>
</evidence>
<comment type="caution">
    <text evidence="12">The sequence shown here is derived from an EMBL/GenBank/DDBJ whole genome shotgun (WGS) entry which is preliminary data.</text>
</comment>
<proteinExistence type="inferred from homology"/>
<accession>A0ABP9L5F5</accession>
<keyword evidence="7" id="KW-0653">Protein transport</keyword>
<gene>
    <name evidence="12" type="ORF">GCM10025759_09180</name>
</gene>
<keyword evidence="9 10" id="KW-0472">Membrane</keyword>
<keyword evidence="5 10" id="KW-0997">Cell inner membrane</keyword>
<name>A0ABP9L5F5_9GAMM</name>
<keyword evidence="13" id="KW-1185">Reference proteome</keyword>
<keyword evidence="3 10" id="KW-0813">Transport</keyword>
<dbReference type="InterPro" id="IPR049031">
    <property type="entry name" value="T2SSK_SAM-like_1st"/>
</dbReference>
<evidence type="ECO:0000256" key="5">
    <source>
        <dbReference type="ARBA" id="ARBA00022519"/>
    </source>
</evidence>
<sequence length="299" mass="31562">MNRIAPTSPRRARGIALILVLWLIVLLTALVGGFALAARTENLQGRVQVRGLVAANAARAGVDYALMRVALPDQRLQWRPDGRPYRWRYAGADVEVRVTDENGKLDLNQADATLLAALIRNAGVEPSQADRLAGAIQDWRDPDPLTQPAGGGEDADYAAAGLPYGAKDAEFESVAELLQVIGMTPAVYAKIEPHVTVFSGRSRPDPAFASAEVLDAMGMDGAQIVAQRRGAGDAMRPGDGAVPVGGMAGAGSGTYSIDSRARLADGRESVLRTVVRVGGGGLPGMAYLPLRWEEGTSPR</sequence>
<dbReference type="PIRSF" id="PIRSF002786">
    <property type="entry name" value="XcpX"/>
    <property type="match status" value="1"/>
</dbReference>
<evidence type="ECO:0000256" key="7">
    <source>
        <dbReference type="ARBA" id="ARBA00022927"/>
    </source>
</evidence>
<dbReference type="Gene3D" id="1.10.40.60">
    <property type="entry name" value="EpsJ-like"/>
    <property type="match status" value="1"/>
</dbReference>
<dbReference type="PANTHER" id="PTHR38831">
    <property type="entry name" value="TYPE II SECRETION SYSTEM PROTEIN K"/>
    <property type="match status" value="1"/>
</dbReference>